<feature type="transmembrane region" description="Helical" evidence="1">
    <location>
        <begin position="262"/>
        <end position="284"/>
    </location>
</feature>
<feature type="transmembrane region" description="Helical" evidence="1">
    <location>
        <begin position="420"/>
        <end position="445"/>
    </location>
</feature>
<feature type="transmembrane region" description="Helical" evidence="1">
    <location>
        <begin position="366"/>
        <end position="387"/>
    </location>
</feature>
<feature type="transmembrane region" description="Helical" evidence="1">
    <location>
        <begin position="578"/>
        <end position="600"/>
    </location>
</feature>
<name>A0A561E3G4_9MICO</name>
<comment type="caution">
    <text evidence="2">The sequence shown here is derived from an EMBL/GenBank/DDBJ whole genome shotgun (WGS) entry which is preliminary data.</text>
</comment>
<proteinExistence type="predicted"/>
<feature type="transmembrane region" description="Helical" evidence="1">
    <location>
        <begin position="83"/>
        <end position="104"/>
    </location>
</feature>
<keyword evidence="1" id="KW-0812">Transmembrane</keyword>
<protein>
    <recommendedName>
        <fullName evidence="4">4-amino-4-deoxy-L-arabinose transferase-like glycosyltransferase</fullName>
    </recommendedName>
</protein>
<evidence type="ECO:0000313" key="3">
    <source>
        <dbReference type="Proteomes" id="UP000318297"/>
    </source>
</evidence>
<feature type="transmembrane region" description="Helical" evidence="1">
    <location>
        <begin position="238"/>
        <end position="255"/>
    </location>
</feature>
<keyword evidence="3" id="KW-1185">Reference proteome</keyword>
<feature type="transmembrane region" description="Helical" evidence="1">
    <location>
        <begin position="321"/>
        <end position="336"/>
    </location>
</feature>
<keyword evidence="1" id="KW-0472">Membrane</keyword>
<evidence type="ECO:0000313" key="2">
    <source>
        <dbReference type="EMBL" id="TWE10156.1"/>
    </source>
</evidence>
<feature type="transmembrane region" description="Helical" evidence="1">
    <location>
        <begin position="480"/>
        <end position="502"/>
    </location>
</feature>
<organism evidence="2 3">
    <name type="scientific">Rudaeicoccus suwonensis</name>
    <dbReference type="NCBI Taxonomy" id="657409"/>
    <lineage>
        <taxon>Bacteria</taxon>
        <taxon>Bacillati</taxon>
        <taxon>Actinomycetota</taxon>
        <taxon>Actinomycetes</taxon>
        <taxon>Micrococcales</taxon>
        <taxon>Dermacoccaceae</taxon>
        <taxon>Rudaeicoccus</taxon>
    </lineage>
</organism>
<accession>A0A561E3G4</accession>
<gene>
    <name evidence="2" type="ORF">BKA23_2508</name>
</gene>
<keyword evidence="1" id="KW-1133">Transmembrane helix</keyword>
<feature type="transmembrane region" description="Helical" evidence="1">
    <location>
        <begin position="514"/>
        <end position="536"/>
    </location>
</feature>
<dbReference type="Proteomes" id="UP000318297">
    <property type="component" value="Unassembled WGS sequence"/>
</dbReference>
<feature type="transmembrane region" description="Helical" evidence="1">
    <location>
        <begin position="149"/>
        <end position="168"/>
    </location>
</feature>
<feature type="transmembrane region" description="Helical" evidence="1">
    <location>
        <begin position="548"/>
        <end position="571"/>
    </location>
</feature>
<feature type="transmembrane region" description="Helical" evidence="1">
    <location>
        <begin position="296"/>
        <end position="314"/>
    </location>
</feature>
<evidence type="ECO:0008006" key="4">
    <source>
        <dbReference type="Google" id="ProtNLM"/>
    </source>
</evidence>
<dbReference type="EMBL" id="VIVQ01000002">
    <property type="protein sequence ID" value="TWE10156.1"/>
    <property type="molecule type" value="Genomic_DNA"/>
</dbReference>
<evidence type="ECO:0000256" key="1">
    <source>
        <dbReference type="SAM" id="Phobius"/>
    </source>
</evidence>
<dbReference type="AlphaFoldDB" id="A0A561E3G4"/>
<feature type="transmembrane region" description="Helical" evidence="1">
    <location>
        <begin position="342"/>
        <end position="359"/>
    </location>
</feature>
<feature type="transmembrane region" description="Helical" evidence="1">
    <location>
        <begin position="454"/>
        <end position="474"/>
    </location>
</feature>
<sequence>MTAVATTADNQTICSDRLTFRITPGAIARLAPGLTAFLLSAIACIRYQVPVLEVTRFTLENCWAILLPGVLTHRALRGRPTDLVTELAWGTVTGLAIQLAAWAAFVSAGAGSWLIVYPLAFVAVFTAVPRLRGCWTLAPYVRRTGIRTAWALTAVYAASLVVLVYYTFRALPLPPRTGLWYQDMYWHAAISAEAMHSVPPRVPQLDDHVLIYHWFSNAHMAADALISHVDVVTVTGRLWYLPIYAAITLTTYVLTVSLTERAWAGVLAAALIVAPAGISVVSWIGPLAVSGYVPYSPSQVFSLPFLAFGVWLLIEAARGRLTARGWVLFVLIVLGTCGAKSSALPVLLGGACLGALVSLRDRSRRWPALGAVALIGAVIAASAKVVAGGSSGSTIALNATVIRLEAFRVFLDHGHPMSEIHLAGVLVLAIILIQFLYGATGFALLHRSTRRDPAVWIFVGIFLAAQLALFLINHPSMSQMYFVEGIDPLWAVFAVWGAVAAISRARCDSSWRAVFTVMVGYGTIGTATVFVIRHLVGHHQPGARSALHRMLFAVGVVGIAVVLTAVLLILLRRRAPVVGRLMAAGVVGGLLVAATVPSVWEGDFYQARRDLDARPNHRHLSVAEVAGARWLAGHSPLSATTATNVYCLPVRTVPHCDARAFWVQGLSERSSYLGAWAYEDQNEDNLLHQKQSDYIRSFWDVQRLALNNAAFADPSPAVLTQLYDYGVRWLYADSAASRVSASLSRYAMLRWHAGTVWIYQLRAPQV</sequence>
<feature type="transmembrane region" description="Helical" evidence="1">
    <location>
        <begin position="110"/>
        <end position="128"/>
    </location>
</feature>
<reference evidence="2 3" key="1">
    <citation type="submission" date="2019-06" db="EMBL/GenBank/DDBJ databases">
        <title>Sequencing the genomes of 1000 actinobacteria strains.</title>
        <authorList>
            <person name="Klenk H.-P."/>
        </authorList>
    </citation>
    <scope>NUCLEOTIDE SEQUENCE [LARGE SCALE GENOMIC DNA]</scope>
    <source>
        <strain evidence="2 3">DSM 19560</strain>
    </source>
</reference>